<comment type="caution">
    <text evidence="1">The sequence shown here is derived from an EMBL/GenBank/DDBJ whole genome shotgun (WGS) entry which is preliminary data.</text>
</comment>
<dbReference type="Proteomes" id="UP000034789">
    <property type="component" value="Unassembled WGS sequence"/>
</dbReference>
<protein>
    <submittedName>
        <fullName evidence="1">Uncharacterized protein</fullName>
    </submittedName>
</protein>
<organism evidence="1 2">
    <name type="scientific">Candidatus Kaiserbacteria bacterium GW2011_GWA2_58_9</name>
    <dbReference type="NCBI Taxonomy" id="1618672"/>
    <lineage>
        <taxon>Bacteria</taxon>
        <taxon>Candidatus Kaiseribacteriota</taxon>
    </lineage>
</organism>
<reference evidence="1 2" key="1">
    <citation type="journal article" date="2015" name="Nature">
        <title>rRNA introns, odd ribosomes, and small enigmatic genomes across a large radiation of phyla.</title>
        <authorList>
            <person name="Brown C.T."/>
            <person name="Hug L.A."/>
            <person name="Thomas B.C."/>
            <person name="Sharon I."/>
            <person name="Castelle C.J."/>
            <person name="Singh A."/>
            <person name="Wilkins M.J."/>
            <person name="Williams K.H."/>
            <person name="Banfield J.F."/>
        </authorList>
    </citation>
    <scope>NUCLEOTIDE SEQUENCE [LARGE SCALE GENOMIC DNA]</scope>
</reference>
<proteinExistence type="predicted"/>
<evidence type="ECO:0000313" key="2">
    <source>
        <dbReference type="Proteomes" id="UP000034789"/>
    </source>
</evidence>
<dbReference type="AlphaFoldDB" id="A0A0G2BJC8"/>
<sequence length="285" mass="28245">MLKGITGGGQPAAGNGVPQPAGTCSPSFICGGNTLYSRNNQCVDQAVQQCPYGCSGNQCAQTPSQCQPAPTQPNPANCQNGTWKPTYGGQNNACVVGWQCVPGGGGGDAGAPVAQLSCQPKVADAGMTLSLTWSCSAGVSTGAGFSTEGALSGATTTVVSSPPGNTNTATYGLTCSNEGRTGSAQCSVQVAKPGIVLIANPKQVASGKTSALGWVTASMQSCVISSPDLPEFTSQNANNTSVNGTALTPPLTAVNAATTTYGFLLHCITLGGGARDATTTVMATP</sequence>
<dbReference type="EMBL" id="LCSD01000036">
    <property type="protein sequence ID" value="KKW45869.1"/>
    <property type="molecule type" value="Genomic_DNA"/>
</dbReference>
<gene>
    <name evidence="1" type="ORF">UY98_C0036G0004</name>
</gene>
<evidence type="ECO:0000313" key="1">
    <source>
        <dbReference type="EMBL" id="KKW45869.1"/>
    </source>
</evidence>
<name>A0A0G2BJC8_9BACT</name>
<accession>A0A0G2BJC8</accession>